<accession>A0ABR6TH80</accession>
<name>A0ABR6TH80_9PSED</name>
<evidence type="ECO:0000313" key="1">
    <source>
        <dbReference type="EMBL" id="MBC2385337.1"/>
    </source>
</evidence>
<organism evidence="1 2">
    <name type="scientific">Pseudomonas cremoris</name>
    <dbReference type="NCBI Taxonomy" id="2724178"/>
    <lineage>
        <taxon>Bacteria</taxon>
        <taxon>Pseudomonadati</taxon>
        <taxon>Pseudomonadota</taxon>
        <taxon>Gammaproteobacteria</taxon>
        <taxon>Pseudomonadales</taxon>
        <taxon>Pseudomonadaceae</taxon>
        <taxon>Pseudomonas</taxon>
    </lineage>
</organism>
<comment type="caution">
    <text evidence="1">The sequence shown here is derived from an EMBL/GenBank/DDBJ whole genome shotgun (WGS) entry which is preliminary data.</text>
</comment>
<evidence type="ECO:0000313" key="2">
    <source>
        <dbReference type="Proteomes" id="UP000534677"/>
    </source>
</evidence>
<sequence>MSVAAEIEALIESPDTSNWLKSALGSALVRDCNDAVSDAEFLYRILERHAEATLEAARATLNLRPELDQWSADLGLSIQGVRR</sequence>
<reference evidence="1 2" key="1">
    <citation type="submission" date="2020-04" db="EMBL/GenBank/DDBJ databases">
        <title>Pseudomonas crami sp. nov., a novel proteolytic bacterial species isolated from cream.</title>
        <authorList>
            <person name="Hofmann K."/>
            <person name="Woller A."/>
            <person name="Huptas C."/>
            <person name="Wenning M."/>
            <person name="Scherer S."/>
            <person name="Doll E.V."/>
        </authorList>
    </citation>
    <scope>NUCLEOTIDE SEQUENCE [LARGE SCALE GENOMIC DNA]</scope>
    <source>
        <strain evidence="1 2">WS 5096</strain>
    </source>
</reference>
<gene>
    <name evidence="1" type="ORF">HF209_30755</name>
</gene>
<dbReference type="EMBL" id="JAAXCZ010000026">
    <property type="protein sequence ID" value="MBC2385337.1"/>
    <property type="molecule type" value="Genomic_DNA"/>
</dbReference>
<dbReference type="Proteomes" id="UP000534677">
    <property type="component" value="Unassembled WGS sequence"/>
</dbReference>
<dbReference type="RefSeq" id="WP_185710814.1">
    <property type="nucleotide sequence ID" value="NZ_JAAXCZ010000026.1"/>
</dbReference>
<protein>
    <submittedName>
        <fullName evidence="1">Uncharacterized protein</fullName>
    </submittedName>
</protein>
<keyword evidence="2" id="KW-1185">Reference proteome</keyword>
<proteinExistence type="predicted"/>